<name>X0T713_9ZZZZ</name>
<organism evidence="1">
    <name type="scientific">marine sediment metagenome</name>
    <dbReference type="NCBI Taxonomy" id="412755"/>
    <lineage>
        <taxon>unclassified sequences</taxon>
        <taxon>metagenomes</taxon>
        <taxon>ecological metagenomes</taxon>
    </lineage>
</organism>
<comment type="caution">
    <text evidence="1">The sequence shown here is derived from an EMBL/GenBank/DDBJ whole genome shotgun (WGS) entry which is preliminary data.</text>
</comment>
<evidence type="ECO:0000313" key="1">
    <source>
        <dbReference type="EMBL" id="GAF71885.1"/>
    </source>
</evidence>
<dbReference type="EMBL" id="BARS01001442">
    <property type="protein sequence ID" value="GAF71885.1"/>
    <property type="molecule type" value="Genomic_DNA"/>
</dbReference>
<sequence length="142" mass="16273">MSLALLMLAFVCGVYWQPRLVKILERAKRLELEEDINFWNQPLDGTPEPKKLTPGRSEYWTSLRYRRKDSSDTRTEEELRRDIKRQIQALFMAKRNADRTAEQAAVASTGCELTDQIFAAARAKGIMPVDVIGPAPVYEDLD</sequence>
<gene>
    <name evidence="1" type="ORF">S01H1_02836</name>
</gene>
<protein>
    <submittedName>
        <fullName evidence="1">Uncharacterized protein</fullName>
    </submittedName>
</protein>
<dbReference type="AlphaFoldDB" id="X0T713"/>
<proteinExistence type="predicted"/>
<reference evidence="1" key="1">
    <citation type="journal article" date="2014" name="Front. Microbiol.">
        <title>High frequency of phylogenetically diverse reductive dehalogenase-homologous genes in deep subseafloor sedimentary metagenomes.</title>
        <authorList>
            <person name="Kawai M."/>
            <person name="Futagami T."/>
            <person name="Toyoda A."/>
            <person name="Takaki Y."/>
            <person name="Nishi S."/>
            <person name="Hori S."/>
            <person name="Arai W."/>
            <person name="Tsubouchi T."/>
            <person name="Morono Y."/>
            <person name="Uchiyama I."/>
            <person name="Ito T."/>
            <person name="Fujiyama A."/>
            <person name="Inagaki F."/>
            <person name="Takami H."/>
        </authorList>
    </citation>
    <scope>NUCLEOTIDE SEQUENCE</scope>
    <source>
        <strain evidence="1">Expedition CK06-06</strain>
    </source>
</reference>
<accession>X0T713</accession>